<keyword evidence="2" id="KW-1185">Reference proteome</keyword>
<dbReference type="InterPro" id="IPR035992">
    <property type="entry name" value="Ricin_B-like_lectins"/>
</dbReference>
<proteinExistence type="predicted"/>
<dbReference type="AlphaFoldDB" id="A0A9P5XD70"/>
<name>A0A9P5XD70_9AGAR</name>
<evidence type="ECO:0000313" key="2">
    <source>
        <dbReference type="Proteomes" id="UP000807342"/>
    </source>
</evidence>
<protein>
    <submittedName>
        <fullName evidence="1">Uncharacterized protein</fullName>
    </submittedName>
</protein>
<sequence>MSSHPIEQGFYLIRYQGDIKVIQDVVASAKSDLAAIYIGGDVDFTRKLWHVTYWGHGYKFKNVHTGEYAYAPYITKNGLVHLTSDEEKAAVWDIQADGKNIWRIVVPEHDLYWTRTVLMGGQDPANVKLIGSDGKKDQMFNFERFYGPQ</sequence>
<comment type="caution">
    <text evidence="1">The sequence shown here is derived from an EMBL/GenBank/DDBJ whole genome shotgun (WGS) entry which is preliminary data.</text>
</comment>
<dbReference type="Proteomes" id="UP000807342">
    <property type="component" value="Unassembled WGS sequence"/>
</dbReference>
<evidence type="ECO:0000313" key="1">
    <source>
        <dbReference type="EMBL" id="KAF9448500.1"/>
    </source>
</evidence>
<gene>
    <name evidence="1" type="ORF">P691DRAFT_759873</name>
</gene>
<dbReference type="SUPFAM" id="SSF50370">
    <property type="entry name" value="Ricin B-like lectins"/>
    <property type="match status" value="1"/>
</dbReference>
<reference evidence="1" key="1">
    <citation type="submission" date="2020-11" db="EMBL/GenBank/DDBJ databases">
        <authorList>
            <consortium name="DOE Joint Genome Institute"/>
            <person name="Ahrendt S."/>
            <person name="Riley R."/>
            <person name="Andreopoulos W."/>
            <person name="Labutti K."/>
            <person name="Pangilinan J."/>
            <person name="Ruiz-Duenas F.J."/>
            <person name="Barrasa J.M."/>
            <person name="Sanchez-Garcia M."/>
            <person name="Camarero S."/>
            <person name="Miyauchi S."/>
            <person name="Serrano A."/>
            <person name="Linde D."/>
            <person name="Babiker R."/>
            <person name="Drula E."/>
            <person name="Ayuso-Fernandez I."/>
            <person name="Pacheco R."/>
            <person name="Padilla G."/>
            <person name="Ferreira P."/>
            <person name="Barriuso J."/>
            <person name="Kellner H."/>
            <person name="Castanera R."/>
            <person name="Alfaro M."/>
            <person name="Ramirez L."/>
            <person name="Pisabarro A.G."/>
            <person name="Kuo A."/>
            <person name="Tritt A."/>
            <person name="Lipzen A."/>
            <person name="He G."/>
            <person name="Yan M."/>
            <person name="Ng V."/>
            <person name="Cullen D."/>
            <person name="Martin F."/>
            <person name="Rosso M.-N."/>
            <person name="Henrissat B."/>
            <person name="Hibbett D."/>
            <person name="Martinez A.T."/>
            <person name="Grigoriev I.V."/>
        </authorList>
    </citation>
    <scope>NUCLEOTIDE SEQUENCE</scope>
    <source>
        <strain evidence="1">MF-IS2</strain>
    </source>
</reference>
<dbReference type="Gene3D" id="2.80.10.50">
    <property type="match status" value="1"/>
</dbReference>
<accession>A0A9P5XD70</accession>
<dbReference type="EMBL" id="MU151159">
    <property type="protein sequence ID" value="KAF9448500.1"/>
    <property type="molecule type" value="Genomic_DNA"/>
</dbReference>
<organism evidence="1 2">
    <name type="scientific">Macrolepiota fuliginosa MF-IS2</name>
    <dbReference type="NCBI Taxonomy" id="1400762"/>
    <lineage>
        <taxon>Eukaryota</taxon>
        <taxon>Fungi</taxon>
        <taxon>Dikarya</taxon>
        <taxon>Basidiomycota</taxon>
        <taxon>Agaricomycotina</taxon>
        <taxon>Agaricomycetes</taxon>
        <taxon>Agaricomycetidae</taxon>
        <taxon>Agaricales</taxon>
        <taxon>Agaricineae</taxon>
        <taxon>Agaricaceae</taxon>
        <taxon>Macrolepiota</taxon>
    </lineage>
</organism>